<keyword evidence="3" id="KW-1185">Reference proteome</keyword>
<name>A0A0R3PLV7_ANGCS</name>
<reference evidence="2 3" key="2">
    <citation type="submission" date="2018-11" db="EMBL/GenBank/DDBJ databases">
        <authorList>
            <consortium name="Pathogen Informatics"/>
        </authorList>
    </citation>
    <scope>NUCLEOTIDE SEQUENCE [LARGE SCALE GENOMIC DNA]</scope>
    <source>
        <strain evidence="2 3">Costa Rica</strain>
    </source>
</reference>
<evidence type="ECO:0000313" key="4">
    <source>
        <dbReference type="WBParaSite" id="ACOC_0000576701-mRNA-1"/>
    </source>
</evidence>
<sequence length="91" mass="10042">MIRQKTTDDVMAAENRPDRRPGGRTDDFSANLCLCGVFAMGWAGGAQLDDVSGAKRTGWDMTDGQTDRRTDRRTDQMPSTVRSGMCRIVEA</sequence>
<feature type="region of interest" description="Disordered" evidence="1">
    <location>
        <begin position="1"/>
        <end position="26"/>
    </location>
</feature>
<evidence type="ECO:0000313" key="3">
    <source>
        <dbReference type="Proteomes" id="UP000267027"/>
    </source>
</evidence>
<feature type="compositionally biased region" description="Basic and acidic residues" evidence="1">
    <location>
        <begin position="15"/>
        <end position="26"/>
    </location>
</feature>
<dbReference type="AlphaFoldDB" id="A0A0R3PLV7"/>
<evidence type="ECO:0000313" key="2">
    <source>
        <dbReference type="EMBL" id="VDM57353.1"/>
    </source>
</evidence>
<proteinExistence type="predicted"/>
<organism evidence="4">
    <name type="scientific">Angiostrongylus costaricensis</name>
    <name type="common">Nematode worm</name>
    <dbReference type="NCBI Taxonomy" id="334426"/>
    <lineage>
        <taxon>Eukaryota</taxon>
        <taxon>Metazoa</taxon>
        <taxon>Ecdysozoa</taxon>
        <taxon>Nematoda</taxon>
        <taxon>Chromadorea</taxon>
        <taxon>Rhabditida</taxon>
        <taxon>Rhabditina</taxon>
        <taxon>Rhabditomorpha</taxon>
        <taxon>Strongyloidea</taxon>
        <taxon>Metastrongylidae</taxon>
        <taxon>Angiostrongylus</taxon>
    </lineage>
</organism>
<protein>
    <submittedName>
        <fullName evidence="4">Transposase</fullName>
    </submittedName>
</protein>
<dbReference type="WBParaSite" id="ACOC_0000576701-mRNA-1">
    <property type="protein sequence ID" value="ACOC_0000576701-mRNA-1"/>
    <property type="gene ID" value="ACOC_0000576701"/>
</dbReference>
<dbReference type="EMBL" id="UYYA01003892">
    <property type="protein sequence ID" value="VDM57353.1"/>
    <property type="molecule type" value="Genomic_DNA"/>
</dbReference>
<feature type="region of interest" description="Disordered" evidence="1">
    <location>
        <begin position="52"/>
        <end position="91"/>
    </location>
</feature>
<reference evidence="4" key="1">
    <citation type="submission" date="2017-02" db="UniProtKB">
        <authorList>
            <consortium name="WormBaseParasite"/>
        </authorList>
    </citation>
    <scope>IDENTIFICATION</scope>
</reference>
<feature type="compositionally biased region" description="Basic and acidic residues" evidence="1">
    <location>
        <begin position="65"/>
        <end position="75"/>
    </location>
</feature>
<accession>A0A0R3PLV7</accession>
<evidence type="ECO:0000256" key="1">
    <source>
        <dbReference type="SAM" id="MobiDB-lite"/>
    </source>
</evidence>
<gene>
    <name evidence="2" type="ORF">ACOC_LOCUS5768</name>
</gene>
<dbReference type="Proteomes" id="UP000267027">
    <property type="component" value="Unassembled WGS sequence"/>
</dbReference>